<gene>
    <name evidence="1" type="ORF">BOLC3T21198H</name>
</gene>
<protein>
    <submittedName>
        <fullName evidence="1">Uncharacterized protein</fullName>
    </submittedName>
</protein>
<evidence type="ECO:0000313" key="1">
    <source>
        <dbReference type="EMBL" id="VDD00761.1"/>
    </source>
</evidence>
<organism evidence="1">
    <name type="scientific">Brassica oleracea</name>
    <name type="common">Wild cabbage</name>
    <dbReference type="NCBI Taxonomy" id="3712"/>
    <lineage>
        <taxon>Eukaryota</taxon>
        <taxon>Viridiplantae</taxon>
        <taxon>Streptophyta</taxon>
        <taxon>Embryophyta</taxon>
        <taxon>Tracheophyta</taxon>
        <taxon>Spermatophyta</taxon>
        <taxon>Magnoliopsida</taxon>
        <taxon>eudicotyledons</taxon>
        <taxon>Gunneridae</taxon>
        <taxon>Pentapetalae</taxon>
        <taxon>rosids</taxon>
        <taxon>malvids</taxon>
        <taxon>Brassicales</taxon>
        <taxon>Brassicaceae</taxon>
        <taxon>Brassiceae</taxon>
        <taxon>Brassica</taxon>
    </lineage>
</organism>
<dbReference type="AlphaFoldDB" id="A0A3P6BU39"/>
<accession>A0A3P6BU39</accession>
<name>A0A3P6BU39_BRAOL</name>
<reference evidence="1" key="1">
    <citation type="submission" date="2018-11" db="EMBL/GenBank/DDBJ databases">
        <authorList>
            <consortium name="Genoscope - CEA"/>
            <person name="William W."/>
        </authorList>
    </citation>
    <scope>NUCLEOTIDE SEQUENCE</scope>
</reference>
<sequence length="64" mass="7029">MEKGRQEGRTWLDSTDNFSMLTGEESGSACGFSADGGRACYTRSVNLLQNPWNTVLSPRMIALN</sequence>
<dbReference type="EMBL" id="LR031872">
    <property type="protein sequence ID" value="VDD00761.1"/>
    <property type="molecule type" value="Genomic_DNA"/>
</dbReference>
<proteinExistence type="predicted"/>